<dbReference type="OrthoDB" id="10262961at2759"/>
<comment type="caution">
    <text evidence="3">The sequence shown here is derived from an EMBL/GenBank/DDBJ whole genome shotgun (WGS) entry which is preliminary data.</text>
</comment>
<dbReference type="Pfam" id="PF00071">
    <property type="entry name" value="Ras"/>
    <property type="match status" value="1"/>
</dbReference>
<gene>
    <name evidence="3" type="ORF">TRFO_23016</name>
</gene>
<dbReference type="InterPro" id="IPR005225">
    <property type="entry name" value="Small_GTP-bd"/>
</dbReference>
<keyword evidence="2" id="KW-0342">GTP-binding</keyword>
<proteinExistence type="predicted"/>
<evidence type="ECO:0000256" key="1">
    <source>
        <dbReference type="ARBA" id="ARBA00022741"/>
    </source>
</evidence>
<dbReference type="GO" id="GO:0003924">
    <property type="term" value="F:GTPase activity"/>
    <property type="evidence" value="ECO:0007669"/>
    <property type="project" value="InterPro"/>
</dbReference>
<dbReference type="AlphaFoldDB" id="A0A1J4KAP0"/>
<name>A0A1J4KAP0_9EUKA</name>
<evidence type="ECO:0000313" key="3">
    <source>
        <dbReference type="EMBL" id="OHT08495.1"/>
    </source>
</evidence>
<evidence type="ECO:0000313" key="4">
    <source>
        <dbReference type="Proteomes" id="UP000179807"/>
    </source>
</evidence>
<dbReference type="GO" id="GO:0005525">
    <property type="term" value="F:GTP binding"/>
    <property type="evidence" value="ECO:0007669"/>
    <property type="project" value="UniProtKB-KW"/>
</dbReference>
<dbReference type="FunFam" id="3.40.50.300:FF:000808">
    <property type="entry name" value="Small GTP-binding protein, putative"/>
    <property type="match status" value="1"/>
</dbReference>
<dbReference type="PROSITE" id="PS51419">
    <property type="entry name" value="RAB"/>
    <property type="match status" value="1"/>
</dbReference>
<dbReference type="PRINTS" id="PR00449">
    <property type="entry name" value="RASTRNSFRMNG"/>
</dbReference>
<protein>
    <submittedName>
        <fullName evidence="3">Small GTP-binding protein</fullName>
    </submittedName>
</protein>
<dbReference type="Gene3D" id="3.40.50.300">
    <property type="entry name" value="P-loop containing nucleotide triphosphate hydrolases"/>
    <property type="match status" value="1"/>
</dbReference>
<sequence length="222" mass="24267">MKKLNNLSCNFFDLFVIGRTQNNQMNEEGTRPSCKIVLLGNSGVGKTSLVTRWTTGSYQKSIKPTIGANHQRKSVTVGKNEYDLYLWDTAGQEQFQALTPLYARSAAAAIITASIDDVESFSSLQTWINLLNSACEKVPPMILAVNKIDLVDQSVYSSDEVESRFGSSFEAVFFVSAATGEGVETCFMQAAQSGVAFTKNSLTPERKLLASEKSDNKKDGCC</sequence>
<dbReference type="SMART" id="SM00173">
    <property type="entry name" value="RAS"/>
    <property type="match status" value="1"/>
</dbReference>
<dbReference type="Proteomes" id="UP000179807">
    <property type="component" value="Unassembled WGS sequence"/>
</dbReference>
<accession>A0A1J4KAP0</accession>
<dbReference type="RefSeq" id="XP_068361631.1">
    <property type="nucleotide sequence ID" value="XM_068502909.1"/>
</dbReference>
<dbReference type="VEuPathDB" id="TrichDB:TRFO_23016"/>
<organism evidence="3 4">
    <name type="scientific">Tritrichomonas foetus</name>
    <dbReference type="NCBI Taxonomy" id="1144522"/>
    <lineage>
        <taxon>Eukaryota</taxon>
        <taxon>Metamonada</taxon>
        <taxon>Parabasalia</taxon>
        <taxon>Tritrichomonadida</taxon>
        <taxon>Tritrichomonadidae</taxon>
        <taxon>Tritrichomonas</taxon>
    </lineage>
</organism>
<reference evidence="3" key="1">
    <citation type="submission" date="2016-10" db="EMBL/GenBank/DDBJ databases">
        <authorList>
            <person name="Benchimol M."/>
            <person name="Almeida L.G."/>
            <person name="Vasconcelos A.T."/>
            <person name="Perreira-Neves A."/>
            <person name="Rosa I.A."/>
            <person name="Tasca T."/>
            <person name="Bogo M.R."/>
            <person name="de Souza W."/>
        </authorList>
    </citation>
    <scope>NUCLEOTIDE SEQUENCE [LARGE SCALE GENOMIC DNA]</scope>
    <source>
        <strain evidence="3">K</strain>
    </source>
</reference>
<keyword evidence="1" id="KW-0547">Nucleotide-binding</keyword>
<dbReference type="InterPro" id="IPR001806">
    <property type="entry name" value="Small_GTPase"/>
</dbReference>
<dbReference type="PROSITE" id="PS51421">
    <property type="entry name" value="RAS"/>
    <property type="match status" value="1"/>
</dbReference>
<dbReference type="SMART" id="SM00176">
    <property type="entry name" value="RAN"/>
    <property type="match status" value="1"/>
</dbReference>
<evidence type="ECO:0000256" key="2">
    <source>
        <dbReference type="ARBA" id="ARBA00023134"/>
    </source>
</evidence>
<dbReference type="GeneID" id="94837613"/>
<dbReference type="PANTHER" id="PTHR47977">
    <property type="entry name" value="RAS-RELATED PROTEIN RAB"/>
    <property type="match status" value="1"/>
</dbReference>
<dbReference type="SUPFAM" id="SSF52540">
    <property type="entry name" value="P-loop containing nucleoside triphosphate hydrolases"/>
    <property type="match status" value="1"/>
</dbReference>
<dbReference type="InterPro" id="IPR050227">
    <property type="entry name" value="Rab"/>
</dbReference>
<keyword evidence="4" id="KW-1185">Reference proteome</keyword>
<dbReference type="CDD" id="cd00154">
    <property type="entry name" value="Rab"/>
    <property type="match status" value="1"/>
</dbReference>
<dbReference type="InterPro" id="IPR027417">
    <property type="entry name" value="P-loop_NTPase"/>
</dbReference>
<dbReference type="NCBIfam" id="TIGR00231">
    <property type="entry name" value="small_GTP"/>
    <property type="match status" value="1"/>
</dbReference>
<dbReference type="SMART" id="SM00175">
    <property type="entry name" value="RAB"/>
    <property type="match status" value="1"/>
</dbReference>
<dbReference type="EMBL" id="MLAK01000666">
    <property type="protein sequence ID" value="OHT08495.1"/>
    <property type="molecule type" value="Genomic_DNA"/>
</dbReference>
<dbReference type="SMART" id="SM00174">
    <property type="entry name" value="RHO"/>
    <property type="match status" value="1"/>
</dbReference>